<comment type="caution">
    <text evidence="9">The sequence shown here is derived from an EMBL/GenBank/DDBJ whole genome shotgun (WGS) entry which is preliminary data.</text>
</comment>
<keyword evidence="3" id="KW-0813">Transport</keyword>
<evidence type="ECO:0000256" key="6">
    <source>
        <dbReference type="ARBA" id="ARBA00023136"/>
    </source>
</evidence>
<feature type="chain" id="PRO_5004512114" evidence="8">
    <location>
        <begin position="30"/>
        <end position="539"/>
    </location>
</feature>
<evidence type="ECO:0000256" key="8">
    <source>
        <dbReference type="SAM" id="SignalP"/>
    </source>
</evidence>
<keyword evidence="10" id="KW-1185">Reference proteome</keyword>
<dbReference type="STRING" id="632955.GCA_000829675_01980"/>
<dbReference type="PANTHER" id="PTHR30026:SF22">
    <property type="entry name" value="OUTER MEMBRANE EFFLUX PROTEIN"/>
    <property type="match status" value="1"/>
</dbReference>
<dbReference type="eggNOG" id="COG1538">
    <property type="taxonomic scope" value="Bacteria"/>
</dbReference>
<evidence type="ECO:0000256" key="4">
    <source>
        <dbReference type="ARBA" id="ARBA00022452"/>
    </source>
</evidence>
<organism evidence="9 10">
    <name type="scientific">Acinetobacter rudis CIP 110305</name>
    <dbReference type="NCBI Taxonomy" id="421052"/>
    <lineage>
        <taxon>Bacteria</taxon>
        <taxon>Pseudomonadati</taxon>
        <taxon>Pseudomonadota</taxon>
        <taxon>Gammaproteobacteria</taxon>
        <taxon>Moraxellales</taxon>
        <taxon>Moraxellaceae</taxon>
        <taxon>Acinetobacter</taxon>
    </lineage>
</organism>
<keyword evidence="4" id="KW-1134">Transmembrane beta strand</keyword>
<accession>S3NBU6</accession>
<name>S3NBU6_9GAMM</name>
<evidence type="ECO:0000313" key="10">
    <source>
        <dbReference type="Proteomes" id="UP000014568"/>
    </source>
</evidence>
<gene>
    <name evidence="9" type="ORF">F945_01218</name>
</gene>
<evidence type="ECO:0000256" key="1">
    <source>
        <dbReference type="ARBA" id="ARBA00004442"/>
    </source>
</evidence>
<evidence type="ECO:0000256" key="5">
    <source>
        <dbReference type="ARBA" id="ARBA00022692"/>
    </source>
</evidence>
<proteinExistence type="inferred from homology"/>
<dbReference type="InterPro" id="IPR003423">
    <property type="entry name" value="OMP_efflux"/>
</dbReference>
<dbReference type="GO" id="GO:1990281">
    <property type="term" value="C:efflux pump complex"/>
    <property type="evidence" value="ECO:0007669"/>
    <property type="project" value="TreeGrafter"/>
</dbReference>
<dbReference type="SUPFAM" id="SSF56954">
    <property type="entry name" value="Outer membrane efflux proteins (OEP)"/>
    <property type="match status" value="1"/>
</dbReference>
<keyword evidence="5" id="KW-0812">Transmembrane</keyword>
<dbReference type="GO" id="GO:0015288">
    <property type="term" value="F:porin activity"/>
    <property type="evidence" value="ECO:0007669"/>
    <property type="project" value="TreeGrafter"/>
</dbReference>
<evidence type="ECO:0000256" key="7">
    <source>
        <dbReference type="ARBA" id="ARBA00023237"/>
    </source>
</evidence>
<evidence type="ECO:0000313" key="9">
    <source>
        <dbReference type="EMBL" id="EPF75993.1"/>
    </source>
</evidence>
<evidence type="ECO:0000256" key="2">
    <source>
        <dbReference type="ARBA" id="ARBA00007613"/>
    </source>
</evidence>
<sequence>MLGHHHSFLTKRLSVCVLFLMLYPCTALARNGTEQARPINLQDIPLEQNSSQSSFEQSAFGTSLKTGFNQLNQLLAPKANDDYKTINLNRLAKYEFDQTQVDRLPTIGYQANTGSVKQSNQALYMQQSAFESLDFYSAIQRAVTRHPQISQSIANLSSQNANIDVAKSNYYPQISGGISTGDMSHGEGGRQLISINATQMLYDFGKTKSLVSEQRAKLLVNQANVLINIDDIASQTADALVNINRYQVLCQIAQDQIAGIARIAEIADLRAKAGISSQADPVQAQSYLQAARSNLISQQTQLALYQEKLRTLLNFDARGTAWKLPDGLLQNSKVFEPAEFSKIPKMMAAQAEIEVAKLQKQQVDLSRYPTLNVKGSLSQAVNGVNPNNREDNGMYNSIMLEANSNFYQGGATASRSRSASYAEQAARAQVNAVQLEVLNQVRSTRENIENKKRQMDVLIQQQSISVRTKELYQEQYKLGTRTVVDLLNAEQSIHSASMQIETNRYDIYSSLVQFIAISGNARDVYQLNNLTIQGVEVRP</sequence>
<evidence type="ECO:0000256" key="3">
    <source>
        <dbReference type="ARBA" id="ARBA00022448"/>
    </source>
</evidence>
<dbReference type="AlphaFoldDB" id="S3NBU6"/>
<keyword evidence="7" id="KW-0998">Cell outer membrane</keyword>
<dbReference type="InterPro" id="IPR051906">
    <property type="entry name" value="TolC-like"/>
</dbReference>
<dbReference type="PATRIC" id="fig|421052.3.peg.1195"/>
<reference evidence="9 10" key="1">
    <citation type="submission" date="2013-06" db="EMBL/GenBank/DDBJ databases">
        <title>The Genome Sequence of Acinetobacter rudis CIP 110305.</title>
        <authorList>
            <consortium name="The Broad Institute Genome Sequencing Platform"/>
            <consortium name="The Broad Institute Genome Sequencing Center for Infectious Disease"/>
            <person name="Cerqueira G."/>
            <person name="Feldgarden M."/>
            <person name="Courvalin P."/>
            <person name="Perichon B."/>
            <person name="Grillot-Courvalin C."/>
            <person name="Clermont D."/>
            <person name="Rocha E."/>
            <person name="Yoon E.-J."/>
            <person name="Nemec A."/>
            <person name="Young S.K."/>
            <person name="Zeng Q."/>
            <person name="Gargeya S."/>
            <person name="Fitzgerald M."/>
            <person name="Abouelleil A."/>
            <person name="Alvarado L."/>
            <person name="Berlin A.M."/>
            <person name="Chapman S.B."/>
            <person name="Dewar J."/>
            <person name="Goldberg J."/>
            <person name="Griggs A."/>
            <person name="Gujja S."/>
            <person name="Hansen M."/>
            <person name="Howarth C."/>
            <person name="Imamovic A."/>
            <person name="Larimer J."/>
            <person name="McCowan C."/>
            <person name="Murphy C."/>
            <person name="Pearson M."/>
            <person name="Priest M."/>
            <person name="Roberts A."/>
            <person name="Saif S."/>
            <person name="Shea T."/>
            <person name="Sykes S."/>
            <person name="Wortman J."/>
            <person name="Nusbaum C."/>
            <person name="Birren B."/>
        </authorList>
    </citation>
    <scope>NUCLEOTIDE SEQUENCE [LARGE SCALE GENOMIC DNA]</scope>
    <source>
        <strain evidence="9 10">CIP 110305</strain>
    </source>
</reference>
<dbReference type="EMBL" id="ATGI01000010">
    <property type="protein sequence ID" value="EPF75993.1"/>
    <property type="molecule type" value="Genomic_DNA"/>
</dbReference>
<comment type="similarity">
    <text evidence="2">Belongs to the outer membrane factor (OMF) (TC 1.B.17) family.</text>
</comment>
<dbReference type="HOGENOM" id="CLU_012817_0_3_6"/>
<dbReference type="GO" id="GO:0015562">
    <property type="term" value="F:efflux transmembrane transporter activity"/>
    <property type="evidence" value="ECO:0007669"/>
    <property type="project" value="InterPro"/>
</dbReference>
<keyword evidence="8" id="KW-0732">Signal</keyword>
<dbReference type="Pfam" id="PF02321">
    <property type="entry name" value="OEP"/>
    <property type="match status" value="2"/>
</dbReference>
<dbReference type="GO" id="GO:0009279">
    <property type="term" value="C:cell outer membrane"/>
    <property type="evidence" value="ECO:0007669"/>
    <property type="project" value="UniProtKB-SubCell"/>
</dbReference>
<dbReference type="Gene3D" id="1.20.1600.10">
    <property type="entry name" value="Outer membrane efflux proteins (OEP)"/>
    <property type="match status" value="1"/>
</dbReference>
<protein>
    <submittedName>
        <fullName evidence="9">Outer membrane protein LapE</fullName>
    </submittedName>
</protein>
<comment type="subcellular location">
    <subcellularLocation>
        <location evidence="1">Cell outer membrane</location>
    </subcellularLocation>
</comment>
<feature type="signal peptide" evidence="8">
    <location>
        <begin position="1"/>
        <end position="29"/>
    </location>
</feature>
<dbReference type="Proteomes" id="UP000014568">
    <property type="component" value="Unassembled WGS sequence"/>
</dbReference>
<keyword evidence="6" id="KW-0472">Membrane</keyword>
<dbReference type="PANTHER" id="PTHR30026">
    <property type="entry name" value="OUTER MEMBRANE PROTEIN TOLC"/>
    <property type="match status" value="1"/>
</dbReference>